<comment type="caution">
    <text evidence="1">The sequence shown here is derived from an EMBL/GenBank/DDBJ whole genome shotgun (WGS) entry which is preliminary data.</text>
</comment>
<dbReference type="AlphaFoldDB" id="A0A0F9IAN2"/>
<dbReference type="EMBL" id="LAZR01014599">
    <property type="protein sequence ID" value="KKM16784.1"/>
    <property type="molecule type" value="Genomic_DNA"/>
</dbReference>
<organism evidence="1">
    <name type="scientific">marine sediment metagenome</name>
    <dbReference type="NCBI Taxonomy" id="412755"/>
    <lineage>
        <taxon>unclassified sequences</taxon>
        <taxon>metagenomes</taxon>
        <taxon>ecological metagenomes</taxon>
    </lineage>
</organism>
<evidence type="ECO:0000313" key="1">
    <source>
        <dbReference type="EMBL" id="KKM16784.1"/>
    </source>
</evidence>
<proteinExistence type="predicted"/>
<name>A0A0F9IAN2_9ZZZZ</name>
<reference evidence="1" key="1">
    <citation type="journal article" date="2015" name="Nature">
        <title>Complex archaea that bridge the gap between prokaryotes and eukaryotes.</title>
        <authorList>
            <person name="Spang A."/>
            <person name="Saw J.H."/>
            <person name="Jorgensen S.L."/>
            <person name="Zaremba-Niedzwiedzka K."/>
            <person name="Martijn J."/>
            <person name="Lind A.E."/>
            <person name="van Eijk R."/>
            <person name="Schleper C."/>
            <person name="Guy L."/>
            <person name="Ettema T.J."/>
        </authorList>
    </citation>
    <scope>NUCLEOTIDE SEQUENCE</scope>
</reference>
<gene>
    <name evidence="1" type="ORF">LCGC14_1682320</name>
</gene>
<accession>A0A0F9IAN2</accession>
<protein>
    <submittedName>
        <fullName evidence="1">Uncharacterized protein</fullName>
    </submittedName>
</protein>
<sequence length="94" mass="11438">MRAFEIINLNENKYFDKMHVFKDGRFLFYTAHYGSWANDKRIVFRVRYDTDPTTRAKEKDIKHYDRLLKSTDVEIIAWLNRHPKDKLISVEDIE</sequence>